<sequence length="332" mass="36322">MNTPRKNRIIKIIVWIVSAIILIAALLAAAAFFWPATTKQLQSSNAERLSYSEAITAANRIVNEDAANTEVRSGCRSIIKTHGQKTTKAVLMIHGVSACPQQFAELGDTFFKAGYNVYIPRVPSHGLTDNKRHGEITIPAMAQFMNSSTSIISGLGEETGVIGLSGGANMATWIAQYNSANISRALLLSPFYQPSASEMPAWQSPLLRNLYGRDILPDSFSAGSNLSYRALGKYMIIAKNYKSDFKAPGLKHIGVITSENDTVIDMRLANNIPKQIATASNAKFQSYSIPASFGIGHDIVALSQDEIKKHVNKLYPFYLEIYEGKDVKLESN</sequence>
<evidence type="ECO:0000256" key="1">
    <source>
        <dbReference type="SAM" id="Phobius"/>
    </source>
</evidence>
<keyword evidence="3" id="KW-0378">Hydrolase</keyword>
<gene>
    <name evidence="3" type="ORF">TM074_02505</name>
</gene>
<dbReference type="InterPro" id="IPR029058">
    <property type="entry name" value="AB_hydrolase_fold"/>
</dbReference>
<evidence type="ECO:0000313" key="3">
    <source>
        <dbReference type="EMBL" id="XDN89558.1"/>
    </source>
</evidence>
<dbReference type="Gene3D" id="3.40.50.1820">
    <property type="entry name" value="alpha/beta hydrolase"/>
    <property type="match status" value="1"/>
</dbReference>
<feature type="domain" description="Serine aminopeptidase S33" evidence="2">
    <location>
        <begin position="85"/>
        <end position="207"/>
    </location>
</feature>
<dbReference type="GO" id="GO:0016787">
    <property type="term" value="F:hydrolase activity"/>
    <property type="evidence" value="ECO:0007669"/>
    <property type="project" value="UniProtKB-KW"/>
</dbReference>
<accession>A0AB39JCT2</accession>
<keyword evidence="1" id="KW-0812">Transmembrane</keyword>
<organism evidence="3">
    <name type="scientific">Candidatus Nanosynbacter sp. TM7-074</name>
    <dbReference type="NCBI Taxonomy" id="3158573"/>
    <lineage>
        <taxon>Bacteria</taxon>
        <taxon>Candidatus Saccharimonadota</taxon>
        <taxon>Candidatus Saccharimonadia</taxon>
        <taxon>Candidatus Nanosynbacterales</taxon>
        <taxon>Candidatus Nanosynbacteraceae</taxon>
        <taxon>Candidatus Nanosynbacter</taxon>
    </lineage>
</organism>
<dbReference type="Pfam" id="PF12146">
    <property type="entry name" value="Hydrolase_4"/>
    <property type="match status" value="1"/>
</dbReference>
<dbReference type="AlphaFoldDB" id="A0AB39JCT2"/>
<keyword evidence="1" id="KW-0472">Membrane</keyword>
<dbReference type="InterPro" id="IPR022742">
    <property type="entry name" value="Hydrolase_4"/>
</dbReference>
<name>A0AB39JCT2_9BACT</name>
<dbReference type="EMBL" id="CP158487">
    <property type="protein sequence ID" value="XDN89558.1"/>
    <property type="molecule type" value="Genomic_DNA"/>
</dbReference>
<dbReference type="SUPFAM" id="SSF53474">
    <property type="entry name" value="alpha/beta-Hydrolases"/>
    <property type="match status" value="1"/>
</dbReference>
<proteinExistence type="predicted"/>
<reference evidence="3" key="1">
    <citation type="submission" date="2024-06" db="EMBL/GenBank/DDBJ databases">
        <authorList>
            <person name="Atkinson C."/>
            <person name="McLean J."/>
            <person name="Gallagher L."/>
            <person name="Bor B."/>
            <person name="Mougous J."/>
        </authorList>
    </citation>
    <scope>NUCLEOTIDE SEQUENCE</scope>
    <source>
        <strain evidence="3">TM7-074</strain>
    </source>
</reference>
<protein>
    <submittedName>
        <fullName evidence="3">Alpha/beta fold hydrolase</fullName>
    </submittedName>
</protein>
<keyword evidence="1" id="KW-1133">Transmembrane helix</keyword>
<dbReference type="RefSeq" id="WP_369000135.1">
    <property type="nucleotide sequence ID" value="NZ_CP158487.1"/>
</dbReference>
<evidence type="ECO:0000259" key="2">
    <source>
        <dbReference type="Pfam" id="PF12146"/>
    </source>
</evidence>
<feature type="transmembrane region" description="Helical" evidence="1">
    <location>
        <begin position="12"/>
        <end position="34"/>
    </location>
</feature>